<gene>
    <name evidence="2" type="ordered locus">Cwoe_4020</name>
</gene>
<evidence type="ECO:0000259" key="1">
    <source>
        <dbReference type="Pfam" id="PF13460"/>
    </source>
</evidence>
<sequence length="284" mass="30608">MTRVLVIGVRGQTGREVAAQLAGRDGVTVRGTARDPRGIEQPGVEPVGFDWQQPATWDGALAGGFDAIYLVRPEIEDAEPRIEQLIARAGDARVVLLSEIAAETLPASDWVAGVEHAAQTAAHWTIVRPASFYQLLTDERYLLESIRDAGEIAFPTGDGVNGFVDVRDIAAVVVEALLEDGHAGRAYALTGPEAVTFAEVARRLAAAVGHPVRHTDPPLEDAVASFEAAGLEGWFVAYLRGASERVRDGRYGRLSADVERVTGRPPRSLDAFIAEHADSWRRIT</sequence>
<dbReference type="OrthoDB" id="4457504at2"/>
<dbReference type="InterPro" id="IPR051604">
    <property type="entry name" value="Ergot_Alk_Oxidoreductase"/>
</dbReference>
<protein>
    <recommendedName>
        <fullName evidence="1">NAD(P)-binding domain-containing protein</fullName>
    </recommendedName>
</protein>
<reference evidence="2 3" key="1">
    <citation type="journal article" date="2010" name="Stand. Genomic Sci.">
        <title>Complete genome sequence of Conexibacter woesei type strain (ID131577).</title>
        <authorList>
            <person name="Pukall R."/>
            <person name="Lapidus A."/>
            <person name="Glavina Del Rio T."/>
            <person name="Copeland A."/>
            <person name="Tice H."/>
            <person name="Cheng J.-F."/>
            <person name="Lucas S."/>
            <person name="Chen F."/>
            <person name="Nolan M."/>
            <person name="Bruce D."/>
            <person name="Goodwin L."/>
            <person name="Pitluck S."/>
            <person name="Mavromatis K."/>
            <person name="Ivanova N."/>
            <person name="Ovchinnikova G."/>
            <person name="Pati A."/>
            <person name="Chen A."/>
            <person name="Palaniappan K."/>
            <person name="Land M."/>
            <person name="Hauser L."/>
            <person name="Chang Y.-J."/>
            <person name="Jeffries C.D."/>
            <person name="Chain P."/>
            <person name="Meincke L."/>
            <person name="Sims D."/>
            <person name="Brettin T."/>
            <person name="Detter J.C."/>
            <person name="Rohde M."/>
            <person name="Goeker M."/>
            <person name="Bristow J."/>
            <person name="Eisen J.A."/>
            <person name="Markowitz V."/>
            <person name="Kyrpides N.C."/>
            <person name="Klenk H.-P."/>
            <person name="Hugenholtz P."/>
        </authorList>
    </citation>
    <scope>NUCLEOTIDE SEQUENCE [LARGE SCALE GENOMIC DNA]</scope>
    <source>
        <strain evidence="3">DSM 14684 / CIP 108061 / JCM 11494 / NBRC 100937 / ID131577</strain>
    </source>
</reference>
<dbReference type="AlphaFoldDB" id="D3F4I0"/>
<dbReference type="SUPFAM" id="SSF51735">
    <property type="entry name" value="NAD(P)-binding Rossmann-fold domains"/>
    <property type="match status" value="1"/>
</dbReference>
<reference evidence="3" key="2">
    <citation type="submission" date="2010-01" db="EMBL/GenBank/DDBJ databases">
        <title>The complete genome of Conexibacter woesei DSM 14684.</title>
        <authorList>
            <consortium name="US DOE Joint Genome Institute (JGI-PGF)"/>
            <person name="Lucas S."/>
            <person name="Copeland A."/>
            <person name="Lapidus A."/>
            <person name="Glavina del Rio T."/>
            <person name="Dalin E."/>
            <person name="Tice H."/>
            <person name="Bruce D."/>
            <person name="Goodwin L."/>
            <person name="Pitluck S."/>
            <person name="Kyrpides N."/>
            <person name="Mavromatis K."/>
            <person name="Ivanova N."/>
            <person name="Mikhailova N."/>
            <person name="Chertkov O."/>
            <person name="Brettin T."/>
            <person name="Detter J.C."/>
            <person name="Han C."/>
            <person name="Larimer F."/>
            <person name="Land M."/>
            <person name="Hauser L."/>
            <person name="Markowitz V."/>
            <person name="Cheng J.-F."/>
            <person name="Hugenholtz P."/>
            <person name="Woyke T."/>
            <person name="Wu D."/>
            <person name="Pukall R."/>
            <person name="Steenblock K."/>
            <person name="Schneider S."/>
            <person name="Klenk H.-P."/>
            <person name="Eisen J.A."/>
        </authorList>
    </citation>
    <scope>NUCLEOTIDE SEQUENCE [LARGE SCALE GENOMIC DNA]</scope>
    <source>
        <strain evidence="3">DSM 14684 / CIP 108061 / JCM 11494 / NBRC 100937 / ID131577</strain>
    </source>
</reference>
<dbReference type="InterPro" id="IPR036291">
    <property type="entry name" value="NAD(P)-bd_dom_sf"/>
</dbReference>
<keyword evidence="3" id="KW-1185">Reference proteome</keyword>
<dbReference type="Proteomes" id="UP000008229">
    <property type="component" value="Chromosome"/>
</dbReference>
<evidence type="ECO:0000313" key="2">
    <source>
        <dbReference type="EMBL" id="ADB52437.1"/>
    </source>
</evidence>
<dbReference type="InterPro" id="IPR016040">
    <property type="entry name" value="NAD(P)-bd_dom"/>
</dbReference>
<organism evidence="2 3">
    <name type="scientific">Conexibacter woesei (strain DSM 14684 / CCUG 47730 / CIP 108061 / JCM 11494 / NBRC 100937 / ID131577)</name>
    <dbReference type="NCBI Taxonomy" id="469383"/>
    <lineage>
        <taxon>Bacteria</taxon>
        <taxon>Bacillati</taxon>
        <taxon>Actinomycetota</taxon>
        <taxon>Thermoleophilia</taxon>
        <taxon>Solirubrobacterales</taxon>
        <taxon>Conexibacteraceae</taxon>
        <taxon>Conexibacter</taxon>
    </lineage>
</organism>
<dbReference type="KEGG" id="cwo:Cwoe_4020"/>
<dbReference type="Pfam" id="PF13460">
    <property type="entry name" value="NAD_binding_10"/>
    <property type="match status" value="1"/>
</dbReference>
<dbReference type="PANTHER" id="PTHR43162:SF1">
    <property type="entry name" value="PRESTALK A DIFFERENTIATION PROTEIN A"/>
    <property type="match status" value="1"/>
</dbReference>
<dbReference type="Gene3D" id="3.90.25.10">
    <property type="entry name" value="UDP-galactose 4-epimerase, domain 1"/>
    <property type="match status" value="1"/>
</dbReference>
<dbReference type="HOGENOM" id="CLU_007383_10_6_11"/>
<evidence type="ECO:0000313" key="3">
    <source>
        <dbReference type="Proteomes" id="UP000008229"/>
    </source>
</evidence>
<proteinExistence type="predicted"/>
<dbReference type="STRING" id="469383.Cwoe_4020"/>
<dbReference type="PANTHER" id="PTHR43162">
    <property type="match status" value="1"/>
</dbReference>
<dbReference type="EMBL" id="CP001854">
    <property type="protein sequence ID" value="ADB52437.1"/>
    <property type="molecule type" value="Genomic_DNA"/>
</dbReference>
<accession>D3F4I0</accession>
<feature type="domain" description="NAD(P)-binding" evidence="1">
    <location>
        <begin position="8"/>
        <end position="179"/>
    </location>
</feature>
<name>D3F4I0_CONWI</name>
<dbReference type="RefSeq" id="WP_012935488.1">
    <property type="nucleotide sequence ID" value="NC_013739.1"/>
</dbReference>
<dbReference type="Gene3D" id="3.40.50.720">
    <property type="entry name" value="NAD(P)-binding Rossmann-like Domain"/>
    <property type="match status" value="1"/>
</dbReference>
<dbReference type="eggNOG" id="COG0702">
    <property type="taxonomic scope" value="Bacteria"/>
</dbReference>